<accession>A0A1U7YNU3</accession>
<gene>
    <name evidence="11" type="primary">LOC104246728</name>
</gene>
<dbReference type="InterPro" id="IPR036388">
    <property type="entry name" value="WH-like_DNA-bd_sf"/>
</dbReference>
<dbReference type="InterPro" id="IPR058922">
    <property type="entry name" value="WHD_DRP"/>
</dbReference>
<dbReference type="InterPro" id="IPR055414">
    <property type="entry name" value="LRR_R13L4/SHOC2-like"/>
</dbReference>
<protein>
    <submittedName>
        <fullName evidence="11">Probable disease resistance protein RXW24L</fullName>
    </submittedName>
</protein>
<dbReference type="Gene3D" id="3.80.10.10">
    <property type="entry name" value="Ribonuclease Inhibitor"/>
    <property type="match status" value="1"/>
</dbReference>
<keyword evidence="10" id="KW-1185">Reference proteome</keyword>
<evidence type="ECO:0000256" key="2">
    <source>
        <dbReference type="ARBA" id="ARBA00022614"/>
    </source>
</evidence>
<keyword evidence="5" id="KW-0611">Plant defense</keyword>
<keyword evidence="3" id="KW-0677">Repeat</keyword>
<feature type="domain" description="NB-ARC" evidence="7">
    <location>
        <begin position="159"/>
        <end position="325"/>
    </location>
</feature>
<dbReference type="FunFam" id="1.10.10.10:FF:000322">
    <property type="entry name" value="Probable disease resistance protein At1g63360"/>
    <property type="match status" value="1"/>
</dbReference>
<dbReference type="eggNOG" id="KOG4658">
    <property type="taxonomic scope" value="Eukaryota"/>
</dbReference>
<proteinExistence type="inferred from homology"/>
<dbReference type="SUPFAM" id="SSF52540">
    <property type="entry name" value="P-loop containing nucleoside triphosphate hydrolases"/>
    <property type="match status" value="1"/>
</dbReference>
<evidence type="ECO:0000256" key="6">
    <source>
        <dbReference type="ARBA" id="ARBA00022840"/>
    </source>
</evidence>
<evidence type="ECO:0000259" key="9">
    <source>
        <dbReference type="Pfam" id="PF23598"/>
    </source>
</evidence>
<feature type="domain" description="Disease resistance R13L4/SHOC-2-like LRR" evidence="9">
    <location>
        <begin position="571"/>
        <end position="709"/>
    </location>
</feature>
<evidence type="ECO:0000256" key="1">
    <source>
        <dbReference type="ARBA" id="ARBA00008894"/>
    </source>
</evidence>
<evidence type="ECO:0000259" key="8">
    <source>
        <dbReference type="Pfam" id="PF23559"/>
    </source>
</evidence>
<dbReference type="KEGG" id="nsy:104246728"/>
<dbReference type="GeneID" id="104246728"/>
<reference evidence="10" key="1">
    <citation type="journal article" date="2013" name="Genome Biol.">
        <title>Reference genomes and transcriptomes of Nicotiana sylvestris and Nicotiana tomentosiformis.</title>
        <authorList>
            <person name="Sierro N."/>
            <person name="Battey J.N."/>
            <person name="Ouadi S."/>
            <person name="Bovet L."/>
            <person name="Goepfert S."/>
            <person name="Bakaher N."/>
            <person name="Peitsch M.C."/>
            <person name="Ivanov N.V."/>
        </authorList>
    </citation>
    <scope>NUCLEOTIDE SEQUENCE [LARGE SCALE GENOMIC DNA]</scope>
</reference>
<dbReference type="Gene3D" id="1.10.10.10">
    <property type="entry name" value="Winged helix-like DNA-binding domain superfamily/Winged helix DNA-binding domain"/>
    <property type="match status" value="1"/>
</dbReference>
<evidence type="ECO:0000256" key="4">
    <source>
        <dbReference type="ARBA" id="ARBA00022741"/>
    </source>
</evidence>
<evidence type="ECO:0000313" key="10">
    <source>
        <dbReference type="Proteomes" id="UP000189701"/>
    </source>
</evidence>
<sequence length="749" mass="86148">MGYGSVLLLLENLERMLNEVKFLEGTVEEFKSELLQTKGLVKDAKVGDERVIEIVDEFRKILVETEDVIDTYAVDVGGSSGILKCVNCISTVYGRRKLESQLVFIMEQIHYFNEKLANCCSVRQALIPVSNHTDSNCSDYRFAYPFNKDVLVGLEEKKRTLQSLFQYGFKESPVIAICGMGGIGKTTLAWAMYDELFFFGQRFDAFAYIVLPHDFHIDMDFLLRDILTRLNRSSKKQQVLECKGRIELAHKVYESLESNKCFLVLEDMWSMDAWVNLSAYLPTAKSASRILVTTRNGDVAKSIAEKGVSFEMKRLSADECWEVLLKRQPSFLNFFKANQVLEEIAKAVVSKCFGLPLAVVCAGSVLAREHSVAHWKSVLQNFDSYLYLEKDTLVFSKIPKTLLLTYHYLPYHLQSCFLYLGLFPKGVDIEAEKLFNLWVAEGFVASENGESETTLIDRAEHYLYQLVARNLICMQEEEGMERVVRNCPINDLLREHCLLKGKEENVFEVLHLAYGPRKDSYGTTRRLSVFLDECEAGNDVCLQQKVSSKVRSLLFLNPYPNRHALSWPRSFSLKNFRLLRVLDFEDIRFQGKGLPEGIEKLTNLKYLSLRNCYVKELPSFIGELSNLRTLDLRVNDVMTIPNVLWKLKKLRHLYLPYSFQVCGVDKLRLESMLLETLKNYRSYYCDAKDLFNLHNLCNLRYLGASVTEMRLHIIVMPKISSNCTIFATWEHQLQRGKGGSRVRQVKPLP</sequence>
<dbReference type="InterPro" id="IPR042197">
    <property type="entry name" value="Apaf_helical"/>
</dbReference>
<dbReference type="Pfam" id="PF23598">
    <property type="entry name" value="LRR_14"/>
    <property type="match status" value="1"/>
</dbReference>
<comment type="similarity">
    <text evidence="1">Belongs to the disease resistance NB-LRR family.</text>
</comment>
<evidence type="ECO:0000313" key="11">
    <source>
        <dbReference type="RefSeq" id="XP_009800909.1"/>
    </source>
</evidence>
<dbReference type="InterPro" id="IPR032675">
    <property type="entry name" value="LRR_dom_sf"/>
</dbReference>
<dbReference type="OrthoDB" id="6161812at2759"/>
<dbReference type="RefSeq" id="XP_009800909.1">
    <property type="nucleotide sequence ID" value="XM_009802607.1"/>
</dbReference>
<dbReference type="Proteomes" id="UP000189701">
    <property type="component" value="Unplaced"/>
</dbReference>
<dbReference type="InterPro" id="IPR027417">
    <property type="entry name" value="P-loop_NTPase"/>
</dbReference>
<dbReference type="GO" id="GO:0005524">
    <property type="term" value="F:ATP binding"/>
    <property type="evidence" value="ECO:0007669"/>
    <property type="project" value="UniProtKB-KW"/>
</dbReference>
<dbReference type="Gene3D" id="3.40.50.300">
    <property type="entry name" value="P-loop containing nucleotide triphosphate hydrolases"/>
    <property type="match status" value="1"/>
</dbReference>
<dbReference type="GO" id="GO:0043531">
    <property type="term" value="F:ADP binding"/>
    <property type="evidence" value="ECO:0007669"/>
    <property type="project" value="InterPro"/>
</dbReference>
<evidence type="ECO:0000259" key="7">
    <source>
        <dbReference type="Pfam" id="PF00931"/>
    </source>
</evidence>
<evidence type="ECO:0000256" key="5">
    <source>
        <dbReference type="ARBA" id="ARBA00022821"/>
    </source>
</evidence>
<dbReference type="Pfam" id="PF23559">
    <property type="entry name" value="WHD_DRP"/>
    <property type="match status" value="1"/>
</dbReference>
<dbReference type="Gene3D" id="1.10.8.430">
    <property type="entry name" value="Helical domain of apoptotic protease-activating factors"/>
    <property type="match status" value="1"/>
</dbReference>
<evidence type="ECO:0000256" key="3">
    <source>
        <dbReference type="ARBA" id="ARBA00022737"/>
    </source>
</evidence>
<dbReference type="InterPro" id="IPR044974">
    <property type="entry name" value="Disease_R_plants"/>
</dbReference>
<dbReference type="InterPro" id="IPR002182">
    <property type="entry name" value="NB-ARC"/>
</dbReference>
<dbReference type="Pfam" id="PF00931">
    <property type="entry name" value="NB-ARC"/>
    <property type="match status" value="1"/>
</dbReference>
<dbReference type="PRINTS" id="PR00364">
    <property type="entry name" value="DISEASERSIST"/>
</dbReference>
<dbReference type="GO" id="GO:0098542">
    <property type="term" value="P:defense response to other organism"/>
    <property type="evidence" value="ECO:0007669"/>
    <property type="project" value="TreeGrafter"/>
</dbReference>
<keyword evidence="4" id="KW-0547">Nucleotide-binding</keyword>
<dbReference type="SUPFAM" id="SSF52058">
    <property type="entry name" value="L domain-like"/>
    <property type="match status" value="1"/>
</dbReference>
<dbReference type="PANTHER" id="PTHR23155:SF1205">
    <property type="entry name" value="DISEASE RESISTANCE PROTEIN RPM1"/>
    <property type="match status" value="1"/>
</dbReference>
<keyword evidence="2" id="KW-0433">Leucine-rich repeat</keyword>
<dbReference type="PANTHER" id="PTHR23155">
    <property type="entry name" value="DISEASE RESISTANCE PROTEIN RP"/>
    <property type="match status" value="1"/>
</dbReference>
<keyword evidence="6" id="KW-0067">ATP-binding</keyword>
<reference evidence="11" key="2">
    <citation type="submission" date="2025-08" db="UniProtKB">
        <authorList>
            <consortium name="RefSeq"/>
        </authorList>
    </citation>
    <scope>IDENTIFICATION</scope>
    <source>
        <tissue evidence="11">Leaf</tissue>
    </source>
</reference>
<feature type="domain" description="Disease resistance protein winged helix" evidence="8">
    <location>
        <begin position="422"/>
        <end position="494"/>
    </location>
</feature>
<dbReference type="AlphaFoldDB" id="A0A1U7YNU3"/>
<organism evidence="10 11">
    <name type="scientific">Nicotiana sylvestris</name>
    <name type="common">Wood tobacco</name>
    <name type="synonym">South American tobacco</name>
    <dbReference type="NCBI Taxonomy" id="4096"/>
    <lineage>
        <taxon>Eukaryota</taxon>
        <taxon>Viridiplantae</taxon>
        <taxon>Streptophyta</taxon>
        <taxon>Embryophyta</taxon>
        <taxon>Tracheophyta</taxon>
        <taxon>Spermatophyta</taxon>
        <taxon>Magnoliopsida</taxon>
        <taxon>eudicotyledons</taxon>
        <taxon>Gunneridae</taxon>
        <taxon>Pentapetalae</taxon>
        <taxon>asterids</taxon>
        <taxon>lamiids</taxon>
        <taxon>Solanales</taxon>
        <taxon>Solanaceae</taxon>
        <taxon>Nicotianoideae</taxon>
        <taxon>Nicotianeae</taxon>
        <taxon>Nicotiana</taxon>
    </lineage>
</organism>
<name>A0A1U7YNU3_NICSY</name>